<organism evidence="1 2">
    <name type="scientific">Caerostris extrusa</name>
    <name type="common">Bark spider</name>
    <name type="synonym">Caerostris bankana</name>
    <dbReference type="NCBI Taxonomy" id="172846"/>
    <lineage>
        <taxon>Eukaryota</taxon>
        <taxon>Metazoa</taxon>
        <taxon>Ecdysozoa</taxon>
        <taxon>Arthropoda</taxon>
        <taxon>Chelicerata</taxon>
        <taxon>Arachnida</taxon>
        <taxon>Araneae</taxon>
        <taxon>Araneomorphae</taxon>
        <taxon>Entelegynae</taxon>
        <taxon>Araneoidea</taxon>
        <taxon>Araneidae</taxon>
        <taxon>Caerostris</taxon>
    </lineage>
</organism>
<sequence>MAFPMPEWPTVRTSQRKLIKAFPLKRPLFWEERKPMDIILRGRMAYCEDFSTKVNKGLHPPQTTPLLGGEKPMDCNLGGGDVKRNGHGSELIIEQLSVCCGFE</sequence>
<evidence type="ECO:0000313" key="2">
    <source>
        <dbReference type="Proteomes" id="UP001054945"/>
    </source>
</evidence>
<proteinExistence type="predicted"/>
<name>A0AAV4W2E2_CAEEX</name>
<accession>A0AAV4W2E2</accession>
<protein>
    <submittedName>
        <fullName evidence="1">Uncharacterized protein</fullName>
    </submittedName>
</protein>
<dbReference type="AlphaFoldDB" id="A0AAV4W2E2"/>
<evidence type="ECO:0000313" key="1">
    <source>
        <dbReference type="EMBL" id="GIY76832.1"/>
    </source>
</evidence>
<dbReference type="EMBL" id="BPLR01015536">
    <property type="protein sequence ID" value="GIY76832.1"/>
    <property type="molecule type" value="Genomic_DNA"/>
</dbReference>
<dbReference type="Proteomes" id="UP001054945">
    <property type="component" value="Unassembled WGS sequence"/>
</dbReference>
<keyword evidence="2" id="KW-1185">Reference proteome</keyword>
<reference evidence="1 2" key="1">
    <citation type="submission" date="2021-06" db="EMBL/GenBank/DDBJ databases">
        <title>Caerostris extrusa draft genome.</title>
        <authorList>
            <person name="Kono N."/>
            <person name="Arakawa K."/>
        </authorList>
    </citation>
    <scope>NUCLEOTIDE SEQUENCE [LARGE SCALE GENOMIC DNA]</scope>
</reference>
<gene>
    <name evidence="1" type="ORF">CEXT_96161</name>
</gene>
<comment type="caution">
    <text evidence="1">The sequence shown here is derived from an EMBL/GenBank/DDBJ whole genome shotgun (WGS) entry which is preliminary data.</text>
</comment>